<dbReference type="GO" id="GO:0006511">
    <property type="term" value="P:ubiquitin-dependent protein catabolic process"/>
    <property type="evidence" value="ECO:0000318"/>
    <property type="project" value="GO_Central"/>
</dbReference>
<dbReference type="SUPFAM" id="SSF69572">
    <property type="entry name" value="Activating enzymes of the ubiquitin-like proteins"/>
    <property type="match status" value="2"/>
</dbReference>
<dbReference type="PRINTS" id="PR01849">
    <property type="entry name" value="UBIQUITINACT"/>
</dbReference>
<dbReference type="UniPathway" id="UPA00143"/>
<dbReference type="FunFam" id="2.40.30.180:FF:000001">
    <property type="entry name" value="ubiquitin-like modifier-activating enzyme 1"/>
    <property type="match status" value="1"/>
</dbReference>
<dbReference type="OrthoDB" id="10252231at2759"/>
<dbReference type="GO" id="GO:0004839">
    <property type="term" value="F:ubiquitin activating enzyme activity"/>
    <property type="evidence" value="ECO:0000318"/>
    <property type="project" value="GO_Central"/>
</dbReference>
<dbReference type="GO" id="GO:0005737">
    <property type="term" value="C:cytoplasm"/>
    <property type="evidence" value="ECO:0000318"/>
    <property type="project" value="GO_Central"/>
</dbReference>
<dbReference type="AlphaFoldDB" id="A0A1Y1IF72"/>
<evidence type="ECO:0000256" key="1">
    <source>
        <dbReference type="ARBA" id="ARBA00004906"/>
    </source>
</evidence>
<dbReference type="Gene3D" id="3.40.50.12550">
    <property type="entry name" value="Ubiquitin-activating enzyme E1, inactive adenylation domain, subdomain 2"/>
    <property type="match status" value="1"/>
</dbReference>
<dbReference type="InterPro" id="IPR000594">
    <property type="entry name" value="ThiF_NAD_FAD-bd"/>
</dbReference>
<dbReference type="InterPro" id="IPR038252">
    <property type="entry name" value="UBA_E1_C_sf"/>
</dbReference>
<dbReference type="InterPro" id="IPR018075">
    <property type="entry name" value="UBQ-activ_enz_E1"/>
</dbReference>
<dbReference type="GO" id="GO:0006974">
    <property type="term" value="P:DNA damage response"/>
    <property type="evidence" value="ECO:0000318"/>
    <property type="project" value="GO_Central"/>
</dbReference>
<dbReference type="Pfam" id="PF10585">
    <property type="entry name" value="UBA_E1_SCCH"/>
    <property type="match status" value="1"/>
</dbReference>
<protein>
    <submittedName>
        <fullName evidence="5">Ubiquitin activating enzyme</fullName>
    </submittedName>
</protein>
<gene>
    <name evidence="5" type="ORF">KFL_005330100</name>
</gene>
<comment type="similarity">
    <text evidence="2">Belongs to the ubiquitin-activating E1 family.</text>
</comment>
<dbReference type="PANTHER" id="PTHR10953:SF246">
    <property type="entry name" value="UBIQUITIN ACTIVATING ENZYME"/>
    <property type="match status" value="1"/>
</dbReference>
<dbReference type="InterPro" id="IPR042302">
    <property type="entry name" value="E1_FCCH_sf"/>
</dbReference>
<evidence type="ECO:0000259" key="4">
    <source>
        <dbReference type="SMART" id="SM00985"/>
    </source>
</evidence>
<evidence type="ECO:0000256" key="2">
    <source>
        <dbReference type="ARBA" id="ARBA00005673"/>
    </source>
</evidence>
<sequence length="1048" mass="112299">MEAETSKAPLDELVYSRQIHALGRDATQAIAVSSVVIIGMKGVGAETAKNVILAGVKQLTLIDGGVVGPSDLSSQFLLREGDVGLGRAAVSATRLGELNESAHVQAVQGPLTAELLKSTEPKHGAQVVIATQGSWDELAALNSLCRSNGTHFIAAGIHGLAAFVFVDLGESFEVKDATGEPSPTVMIESVTQDLPATVTVVEEQRHAFEDGDFASFSGIRGMTQLNDGPPRRVSVTGSHSFTIPDDTREYGRYVSGGYIRRLRPSKFLHFKPLKVSIEAPTFVESDPSKVTRPELLHAAFRTFQSVQDGSGNDLALPLSSDLLEDIHNSAQSLLDRQASSNLATSSAPLRTARSDPSSKTLALLQTLAASWGQELAPMAAIVGGIVAQEVLKAVSGVMTPIQQWQYLDAFEAAPDDVAAGMEAPVEARYAAQIGVFGQQVQDALSELRYLVAGAGGIGCELLKNFALMGVGTGNGGRVTVADADIVELPNLPGQSLFRKSDVGKPKAATAAEAVRQINPAVHTAAIQERLAAETEGLFDSAFFEKLSGVCTAVDDGSSRLYIDARCVAFGKAMIDGGKLGAKGSVQVFVPHQSEMYASTRDPSEHREFQICTLKNFPYASEHTLQWALDIFEGLFKVRPAGVNAYLSKRDFLDGLKKNSAARLPTLESLRSALVTQRPLGLDACIAWARNQFEELFSNSIKQLTFNFAPGMTTSAGAPFWSGTKRAPTPLTFDVLDSLHLDFIVAAANLQASVYGLKGSRDRALFAEAVTRVEVPPFEPREGVKIAVSDEAARGLASAPGSALAISGGPSPDADAACEHLLSEMPTPASLAGYRLTVIDYQKDDTDRYHLDFVAAAANLRARNYGIPPVDKLTARLIAGRILPSVITSASVVAGLMCLELYKLVQNKPLGAYRHSYLNLALPLMTSAQPLAAVKTEVQTSHGKPLVWTLWDRFEIDARSLTLAQFLKDFKAKEGLEVSMLSYGRSLLYAEFLPKKKMADRLTMTLVDLVKQVAKAKVLDTETRLSFSISCSDANDDDVEVPDVIVRIN</sequence>
<evidence type="ECO:0000313" key="6">
    <source>
        <dbReference type="Proteomes" id="UP000054558"/>
    </source>
</evidence>
<dbReference type="Gene3D" id="3.50.50.80">
    <property type="entry name" value="Ubiquitin-activating enzyme E1, inactive adenylation domain, subdomain 1"/>
    <property type="match status" value="1"/>
</dbReference>
<dbReference type="Gene3D" id="2.40.30.180">
    <property type="entry name" value="Ubiquitin-activating enzyme E1, FCCH domain"/>
    <property type="match status" value="1"/>
</dbReference>
<dbReference type="NCBIfam" id="TIGR01408">
    <property type="entry name" value="Ube1"/>
    <property type="match status" value="1"/>
</dbReference>
<proteinExistence type="inferred from homology"/>
<name>A0A1Y1IF72_KLENI</name>
<dbReference type="STRING" id="105231.A0A1Y1IF72"/>
<keyword evidence="3" id="KW-0436">Ligase</keyword>
<dbReference type="EMBL" id="DF237482">
    <property type="protein sequence ID" value="GAQ89535.1"/>
    <property type="molecule type" value="Genomic_DNA"/>
</dbReference>
<dbReference type="SMART" id="SM00985">
    <property type="entry name" value="UBA_e1_C"/>
    <property type="match status" value="1"/>
</dbReference>
<dbReference type="Pfam" id="PF09358">
    <property type="entry name" value="E1_UFD"/>
    <property type="match status" value="1"/>
</dbReference>
<dbReference type="InterPro" id="IPR019572">
    <property type="entry name" value="UBA_E1_SCCH"/>
</dbReference>
<evidence type="ECO:0000256" key="3">
    <source>
        <dbReference type="ARBA" id="ARBA00022598"/>
    </source>
</evidence>
<dbReference type="Gene3D" id="1.10.10.2660">
    <property type="entry name" value="Ubiquitin-activating enzyme E1, SCCH domain"/>
    <property type="match status" value="1"/>
</dbReference>
<organism evidence="5 6">
    <name type="scientific">Klebsormidium nitens</name>
    <name type="common">Green alga</name>
    <name type="synonym">Ulothrix nitens</name>
    <dbReference type="NCBI Taxonomy" id="105231"/>
    <lineage>
        <taxon>Eukaryota</taxon>
        <taxon>Viridiplantae</taxon>
        <taxon>Streptophyta</taxon>
        <taxon>Klebsormidiophyceae</taxon>
        <taxon>Klebsormidiales</taxon>
        <taxon>Klebsormidiaceae</taxon>
        <taxon>Klebsormidium</taxon>
    </lineage>
</organism>
<dbReference type="InterPro" id="IPR042063">
    <property type="entry name" value="Ubi_acti_E1_SCCH"/>
</dbReference>
<dbReference type="Gene3D" id="3.40.50.720">
    <property type="entry name" value="NAD(P)-binding Rossmann-like Domain"/>
    <property type="match status" value="1"/>
</dbReference>
<dbReference type="Gene3D" id="3.10.290.60">
    <property type="entry name" value="Ubiquitin-activating enzyme E1, UFD domain"/>
    <property type="match status" value="1"/>
</dbReference>
<dbReference type="InterPro" id="IPR042449">
    <property type="entry name" value="Ub-E1_IAD_1"/>
</dbReference>
<feature type="domain" description="Ubiquitin-activating enzyme E1 C-terminal" evidence="4">
    <location>
        <begin position="912"/>
        <end position="1043"/>
    </location>
</feature>
<accession>A0A1Y1IF72</accession>
<dbReference type="Pfam" id="PF00899">
    <property type="entry name" value="ThiF"/>
    <property type="match status" value="2"/>
</dbReference>
<dbReference type="GO" id="GO:0005634">
    <property type="term" value="C:nucleus"/>
    <property type="evidence" value="ECO:0000318"/>
    <property type="project" value="GO_Central"/>
</dbReference>
<reference evidence="5 6" key="1">
    <citation type="journal article" date="2014" name="Nat. Commun.">
        <title>Klebsormidium flaccidum genome reveals primary factors for plant terrestrial adaptation.</title>
        <authorList>
            <person name="Hori K."/>
            <person name="Maruyama F."/>
            <person name="Fujisawa T."/>
            <person name="Togashi T."/>
            <person name="Yamamoto N."/>
            <person name="Seo M."/>
            <person name="Sato S."/>
            <person name="Yamada T."/>
            <person name="Mori H."/>
            <person name="Tajima N."/>
            <person name="Moriyama T."/>
            <person name="Ikeuchi M."/>
            <person name="Watanabe M."/>
            <person name="Wada H."/>
            <person name="Kobayashi K."/>
            <person name="Saito M."/>
            <person name="Masuda T."/>
            <person name="Sasaki-Sekimoto Y."/>
            <person name="Mashiguchi K."/>
            <person name="Awai K."/>
            <person name="Shimojima M."/>
            <person name="Masuda S."/>
            <person name="Iwai M."/>
            <person name="Nobusawa T."/>
            <person name="Narise T."/>
            <person name="Kondo S."/>
            <person name="Saito H."/>
            <person name="Sato R."/>
            <person name="Murakawa M."/>
            <person name="Ihara Y."/>
            <person name="Oshima-Yamada Y."/>
            <person name="Ohtaka K."/>
            <person name="Satoh M."/>
            <person name="Sonobe K."/>
            <person name="Ishii M."/>
            <person name="Ohtani R."/>
            <person name="Kanamori-Sato M."/>
            <person name="Honoki R."/>
            <person name="Miyazaki D."/>
            <person name="Mochizuki H."/>
            <person name="Umetsu J."/>
            <person name="Higashi K."/>
            <person name="Shibata D."/>
            <person name="Kamiya Y."/>
            <person name="Sato N."/>
            <person name="Nakamura Y."/>
            <person name="Tabata S."/>
            <person name="Ida S."/>
            <person name="Kurokawa K."/>
            <person name="Ohta H."/>
        </authorList>
    </citation>
    <scope>NUCLEOTIDE SEQUENCE [LARGE SCALE GENOMIC DNA]</scope>
    <source>
        <strain evidence="5 6">NIES-2285</strain>
    </source>
</reference>
<evidence type="ECO:0000313" key="5">
    <source>
        <dbReference type="EMBL" id="GAQ89535.1"/>
    </source>
</evidence>
<dbReference type="InterPro" id="IPR035985">
    <property type="entry name" value="Ubiquitin-activating_enz"/>
</dbReference>
<dbReference type="FunFam" id="3.10.290.60:FF:000001">
    <property type="entry name" value="Ubiquitin-activating enzyme E1 2"/>
    <property type="match status" value="1"/>
</dbReference>
<keyword evidence="6" id="KW-1185">Reference proteome</keyword>
<dbReference type="InterPro" id="IPR018965">
    <property type="entry name" value="Ub-activating_enz_E1_C"/>
</dbReference>
<dbReference type="Proteomes" id="UP000054558">
    <property type="component" value="Unassembled WGS sequence"/>
</dbReference>
<dbReference type="InterPro" id="IPR000011">
    <property type="entry name" value="UBQ/SUMO-activ_enz_E1-like"/>
</dbReference>
<dbReference type="OMA" id="CIVPHEL"/>
<comment type="pathway">
    <text evidence="1">Protein modification; protein ubiquitination.</text>
</comment>
<dbReference type="PANTHER" id="PTHR10953">
    <property type="entry name" value="UBIQUITIN-ACTIVATING ENZYME E1"/>
    <property type="match status" value="1"/>
</dbReference>
<dbReference type="GO" id="GO:0016567">
    <property type="term" value="P:protein ubiquitination"/>
    <property type="evidence" value="ECO:0000318"/>
    <property type="project" value="GO_Central"/>
</dbReference>
<dbReference type="InterPro" id="IPR045886">
    <property type="entry name" value="ThiF/MoeB/HesA"/>
</dbReference>